<dbReference type="Proteomes" id="UP000315423">
    <property type="component" value="Unassembled WGS sequence"/>
</dbReference>
<organism evidence="1 2">
    <name type="scientific">Candidatus Methanomarinus sp</name>
    <dbReference type="NCBI Taxonomy" id="3386244"/>
    <lineage>
        <taxon>Archaea</taxon>
        <taxon>Methanobacteriati</taxon>
        <taxon>Methanobacteriota</taxon>
        <taxon>Stenosarchaea group</taxon>
        <taxon>Methanomicrobia</taxon>
        <taxon>Methanosarcinales</taxon>
        <taxon>ANME-2 cluster</taxon>
        <taxon>Candidatus Methanocomedenaceae</taxon>
        <taxon>Candidatus Methanomarinus</taxon>
    </lineage>
</organism>
<evidence type="ECO:0000313" key="1">
    <source>
        <dbReference type="EMBL" id="TKY91901.1"/>
    </source>
</evidence>
<proteinExistence type="predicted"/>
<name>A0AC61SB48_9EURY</name>
<gene>
    <name evidence="1" type="ORF">C5S46_03450</name>
</gene>
<evidence type="ECO:0000313" key="2">
    <source>
        <dbReference type="Proteomes" id="UP000315423"/>
    </source>
</evidence>
<dbReference type="EMBL" id="QYBA01000111">
    <property type="protein sequence ID" value="TKY91901.1"/>
    <property type="molecule type" value="Genomic_DNA"/>
</dbReference>
<sequence>MKDIAYLWDTKLMFENHLKEHGFESQLIHPGSIGSPFLPRFKLMIIPTGFANPGYSKLLPSLMLNKHRIEGFVNNGGTALVYGPMTEYHSYDWLPVNIEYIQRYGPVKIKKQYQSKASMIVDKPLVQCDGFFNSTEGECILLNESDETILVKISYGDGLIIATTIHEYPASGFIRWAIDRSKTVSL</sequence>
<comment type="caution">
    <text evidence="1">The sequence shown here is derived from an EMBL/GenBank/DDBJ whole genome shotgun (WGS) entry which is preliminary data.</text>
</comment>
<reference evidence="1" key="1">
    <citation type="submission" date="2018-09" db="EMBL/GenBank/DDBJ databases">
        <title>A genomic encyclopedia of anaerobic methanotrophic archaea.</title>
        <authorList>
            <person name="Skennerton C.T."/>
            <person name="Chadwick G.L."/>
            <person name="Laso-Perez R."/>
            <person name="Leu A.O."/>
            <person name="Speth D.R."/>
            <person name="Yu H."/>
            <person name="Morgan-Lang C."/>
            <person name="Hatzenpichler R."/>
            <person name="Goudeau D."/>
            <person name="Malmstrom R."/>
            <person name="Woyke T."/>
            <person name="Hallam S."/>
            <person name="Tyson G.W."/>
            <person name="Wegener G."/>
            <person name="Boetius A."/>
            <person name="Orphan V.J."/>
        </authorList>
    </citation>
    <scope>NUCLEOTIDE SEQUENCE</scope>
    <source>
        <strain evidence="1">CONS3730D10UFb2</strain>
    </source>
</reference>
<protein>
    <submittedName>
        <fullName evidence="1">Uncharacterized protein</fullName>
    </submittedName>
</protein>
<accession>A0AC61SB48</accession>